<evidence type="ECO:0000256" key="2">
    <source>
        <dbReference type="ARBA" id="ARBA00013161"/>
    </source>
</evidence>
<dbReference type="GO" id="GO:0004830">
    <property type="term" value="F:tryptophan-tRNA ligase activity"/>
    <property type="evidence" value="ECO:0007669"/>
    <property type="project" value="UniProtKB-EC"/>
</dbReference>
<dbReference type="InterPro" id="IPR002305">
    <property type="entry name" value="aa-tRNA-synth_Ic"/>
</dbReference>
<dbReference type="PANTHER" id="PTHR43766">
    <property type="entry name" value="TRYPTOPHAN--TRNA LIGASE, MITOCHONDRIAL"/>
    <property type="match status" value="1"/>
</dbReference>
<evidence type="ECO:0000313" key="10">
    <source>
        <dbReference type="EMBL" id="KAG1900045.1"/>
    </source>
</evidence>
<keyword evidence="5 9" id="KW-0067">ATP-binding</keyword>
<gene>
    <name evidence="10" type="ORF">F5891DRAFT_1228860</name>
</gene>
<evidence type="ECO:0000256" key="6">
    <source>
        <dbReference type="ARBA" id="ARBA00022917"/>
    </source>
</evidence>
<dbReference type="EMBL" id="JABBWK010000029">
    <property type="protein sequence ID" value="KAG1900045.1"/>
    <property type="molecule type" value="Genomic_DNA"/>
</dbReference>
<dbReference type="InterPro" id="IPR001412">
    <property type="entry name" value="aa-tRNA-synth_I_CS"/>
</dbReference>
<evidence type="ECO:0000313" key="11">
    <source>
        <dbReference type="Proteomes" id="UP001195769"/>
    </source>
</evidence>
<evidence type="ECO:0000256" key="1">
    <source>
        <dbReference type="ARBA" id="ARBA00005594"/>
    </source>
</evidence>
<keyword evidence="7 9" id="KW-0030">Aminoacyl-tRNA synthetase</keyword>
<dbReference type="PANTHER" id="PTHR43766:SF1">
    <property type="entry name" value="TRYPTOPHAN--TRNA LIGASE, MITOCHONDRIAL"/>
    <property type="match status" value="1"/>
</dbReference>
<dbReference type="Gene3D" id="1.10.240.10">
    <property type="entry name" value="Tyrosyl-Transfer RNA Synthetase"/>
    <property type="match status" value="1"/>
</dbReference>
<evidence type="ECO:0000256" key="5">
    <source>
        <dbReference type="ARBA" id="ARBA00022840"/>
    </source>
</evidence>
<evidence type="ECO:0000256" key="4">
    <source>
        <dbReference type="ARBA" id="ARBA00022741"/>
    </source>
</evidence>
<dbReference type="Gene3D" id="3.40.50.620">
    <property type="entry name" value="HUPs"/>
    <property type="match status" value="1"/>
</dbReference>
<comment type="caution">
    <text evidence="10">The sequence shown here is derived from an EMBL/GenBank/DDBJ whole genome shotgun (WGS) entry which is preliminary data.</text>
</comment>
<dbReference type="GO" id="GO:0070183">
    <property type="term" value="P:mitochondrial tryptophanyl-tRNA aminoacylation"/>
    <property type="evidence" value="ECO:0007669"/>
    <property type="project" value="TreeGrafter"/>
</dbReference>
<dbReference type="PRINTS" id="PR01039">
    <property type="entry name" value="TRNASYNTHTRP"/>
</dbReference>
<keyword evidence="4 9" id="KW-0547">Nucleotide-binding</keyword>
<sequence>MIIPRRVRQIRPGRVILSGIQPTGIPHLGNYLGALSNWVKLQKSAEPEDKLLFSIVGWHALTLPQDPASLLTARNDMLAVLLAIGIDPNRSILFHQDHNPHHTELSWILSCIAPMGKLRRMTTWKSRLATARNSSSEDEVDESMLNAGLFMYPVLQAADVLVYKATHVPVGDDQQQHIELTRDLADIFNRTFKGTSPLFPLPTYVNTPSKRILSLKDPTSKMSKSSPDVQSRILLTDNASQIQSKIRAAVTDSIRALLTILKVARVAKAYESQGHGTLKRDVAEAVEEFLKGPRAQFNRIRHETTYLEEVARRGAIRAIEHSEVTMMEVKTRLGLASAVV</sequence>
<dbReference type="InterPro" id="IPR050203">
    <property type="entry name" value="Trp-tRNA_synthetase"/>
</dbReference>
<keyword evidence="3 9" id="KW-0436">Ligase</keyword>
<dbReference type="EC" id="6.1.1.2" evidence="2"/>
<dbReference type="AlphaFoldDB" id="A0AAD4HJK5"/>
<protein>
    <recommendedName>
        <fullName evidence="2">tryptophan--tRNA ligase</fullName>
        <ecNumber evidence="2">6.1.1.2</ecNumber>
    </recommendedName>
    <alternativeName>
        <fullName evidence="8">Tryptophanyl-tRNA synthetase</fullName>
    </alternativeName>
</protein>
<dbReference type="InterPro" id="IPR002306">
    <property type="entry name" value="Trp-tRNA-ligase"/>
</dbReference>
<dbReference type="PROSITE" id="PS00178">
    <property type="entry name" value="AA_TRNA_LIGASE_I"/>
    <property type="match status" value="1"/>
</dbReference>
<accession>A0AAD4HJK5</accession>
<evidence type="ECO:0000256" key="3">
    <source>
        <dbReference type="ARBA" id="ARBA00022598"/>
    </source>
</evidence>
<dbReference type="FunFam" id="3.40.50.620:FF:000082">
    <property type="entry name" value="MSW1p Mitochondrial tryptophanyl-tRNA synthetase"/>
    <property type="match status" value="1"/>
</dbReference>
<dbReference type="Proteomes" id="UP001195769">
    <property type="component" value="Unassembled WGS sequence"/>
</dbReference>
<evidence type="ECO:0000256" key="7">
    <source>
        <dbReference type="ARBA" id="ARBA00023146"/>
    </source>
</evidence>
<dbReference type="CDD" id="cd00806">
    <property type="entry name" value="TrpRS_core"/>
    <property type="match status" value="1"/>
</dbReference>
<keyword evidence="11" id="KW-1185">Reference proteome</keyword>
<dbReference type="GeneID" id="64663837"/>
<dbReference type="GO" id="GO:0005759">
    <property type="term" value="C:mitochondrial matrix"/>
    <property type="evidence" value="ECO:0007669"/>
    <property type="project" value="TreeGrafter"/>
</dbReference>
<name>A0AAD4HJK5_9AGAM</name>
<evidence type="ECO:0000256" key="8">
    <source>
        <dbReference type="ARBA" id="ARBA00030268"/>
    </source>
</evidence>
<dbReference type="SUPFAM" id="SSF52374">
    <property type="entry name" value="Nucleotidylyl transferase"/>
    <property type="match status" value="1"/>
</dbReference>
<keyword evidence="6 9" id="KW-0648">Protein biosynthesis</keyword>
<evidence type="ECO:0000256" key="9">
    <source>
        <dbReference type="RuleBase" id="RU363036"/>
    </source>
</evidence>
<proteinExistence type="inferred from homology"/>
<comment type="similarity">
    <text evidence="1 9">Belongs to the class-I aminoacyl-tRNA synthetase family.</text>
</comment>
<reference evidence="10" key="1">
    <citation type="journal article" date="2020" name="New Phytol.">
        <title>Comparative genomics reveals dynamic genome evolution in host specialist ectomycorrhizal fungi.</title>
        <authorList>
            <person name="Lofgren L.A."/>
            <person name="Nguyen N.H."/>
            <person name="Vilgalys R."/>
            <person name="Ruytinx J."/>
            <person name="Liao H.L."/>
            <person name="Branco S."/>
            <person name="Kuo A."/>
            <person name="LaButti K."/>
            <person name="Lipzen A."/>
            <person name="Andreopoulos W."/>
            <person name="Pangilinan J."/>
            <person name="Riley R."/>
            <person name="Hundley H."/>
            <person name="Na H."/>
            <person name="Barry K."/>
            <person name="Grigoriev I.V."/>
            <person name="Stajich J.E."/>
            <person name="Kennedy P.G."/>
        </authorList>
    </citation>
    <scope>NUCLEOTIDE SEQUENCE</scope>
    <source>
        <strain evidence="10">FC203</strain>
    </source>
</reference>
<dbReference type="NCBIfam" id="TIGR00233">
    <property type="entry name" value="trpS"/>
    <property type="match status" value="1"/>
</dbReference>
<dbReference type="RefSeq" id="XP_041225621.1">
    <property type="nucleotide sequence ID" value="XM_041369539.1"/>
</dbReference>
<dbReference type="InterPro" id="IPR014729">
    <property type="entry name" value="Rossmann-like_a/b/a_fold"/>
</dbReference>
<organism evidence="10 11">
    <name type="scientific">Suillus fuscotomentosus</name>
    <dbReference type="NCBI Taxonomy" id="1912939"/>
    <lineage>
        <taxon>Eukaryota</taxon>
        <taxon>Fungi</taxon>
        <taxon>Dikarya</taxon>
        <taxon>Basidiomycota</taxon>
        <taxon>Agaricomycotina</taxon>
        <taxon>Agaricomycetes</taxon>
        <taxon>Agaricomycetidae</taxon>
        <taxon>Boletales</taxon>
        <taxon>Suillineae</taxon>
        <taxon>Suillaceae</taxon>
        <taxon>Suillus</taxon>
    </lineage>
</organism>
<dbReference type="Pfam" id="PF00579">
    <property type="entry name" value="tRNA-synt_1b"/>
    <property type="match status" value="1"/>
</dbReference>
<dbReference type="GO" id="GO:0005524">
    <property type="term" value="F:ATP binding"/>
    <property type="evidence" value="ECO:0007669"/>
    <property type="project" value="UniProtKB-KW"/>
</dbReference>